<gene>
    <name evidence="1" type="ORF">EAG_02632</name>
</gene>
<evidence type="ECO:0000313" key="2">
    <source>
        <dbReference type="Proteomes" id="UP000000311"/>
    </source>
</evidence>
<feature type="non-terminal residue" evidence="1">
    <location>
        <position position="38"/>
    </location>
</feature>
<proteinExistence type="predicted"/>
<reference evidence="1 2" key="1">
    <citation type="journal article" date="2010" name="Science">
        <title>Genomic comparison of the ants Camponotus floridanus and Harpegnathos saltator.</title>
        <authorList>
            <person name="Bonasio R."/>
            <person name="Zhang G."/>
            <person name="Ye C."/>
            <person name="Mutti N.S."/>
            <person name="Fang X."/>
            <person name="Qin N."/>
            <person name="Donahue G."/>
            <person name="Yang P."/>
            <person name="Li Q."/>
            <person name="Li C."/>
            <person name="Zhang P."/>
            <person name="Huang Z."/>
            <person name="Berger S.L."/>
            <person name="Reinberg D."/>
            <person name="Wang J."/>
            <person name="Liebig J."/>
        </authorList>
    </citation>
    <scope>NUCLEOTIDE SEQUENCE [LARGE SCALE GENOMIC DNA]</scope>
    <source>
        <strain evidence="2">C129</strain>
    </source>
</reference>
<evidence type="ECO:0000313" key="1">
    <source>
        <dbReference type="EMBL" id="EFN72807.1"/>
    </source>
</evidence>
<dbReference type="InParanoid" id="E2A179"/>
<dbReference type="AlphaFoldDB" id="E2A179"/>
<feature type="non-terminal residue" evidence="1">
    <location>
        <position position="1"/>
    </location>
</feature>
<accession>E2A179</accession>
<sequence>ELLEHCLGAETQDNNENSFTALIWTFAPQHLHSGVKIV</sequence>
<dbReference type="EMBL" id="GL435717">
    <property type="protein sequence ID" value="EFN72807.1"/>
    <property type="molecule type" value="Genomic_DNA"/>
</dbReference>
<protein>
    <submittedName>
        <fullName evidence="1">Uncharacterized protein</fullName>
    </submittedName>
</protein>
<organism evidence="2">
    <name type="scientific">Camponotus floridanus</name>
    <name type="common">Florida carpenter ant</name>
    <dbReference type="NCBI Taxonomy" id="104421"/>
    <lineage>
        <taxon>Eukaryota</taxon>
        <taxon>Metazoa</taxon>
        <taxon>Ecdysozoa</taxon>
        <taxon>Arthropoda</taxon>
        <taxon>Hexapoda</taxon>
        <taxon>Insecta</taxon>
        <taxon>Pterygota</taxon>
        <taxon>Neoptera</taxon>
        <taxon>Endopterygota</taxon>
        <taxon>Hymenoptera</taxon>
        <taxon>Apocrita</taxon>
        <taxon>Aculeata</taxon>
        <taxon>Formicoidea</taxon>
        <taxon>Formicidae</taxon>
        <taxon>Formicinae</taxon>
        <taxon>Camponotus</taxon>
    </lineage>
</organism>
<keyword evidence="2" id="KW-1185">Reference proteome</keyword>
<name>E2A179_CAMFO</name>
<dbReference type="Proteomes" id="UP000000311">
    <property type="component" value="Unassembled WGS sequence"/>
</dbReference>